<dbReference type="InterPro" id="IPR048976">
    <property type="entry name" value="WHD_PKMT"/>
</dbReference>
<name>B8GMF7_THISH</name>
<protein>
    <recommendedName>
        <fullName evidence="6">Methyltransferase type 12</fullName>
    </recommendedName>
</protein>
<dbReference type="InterPro" id="IPR029063">
    <property type="entry name" value="SAM-dependent_MTases_sf"/>
</dbReference>
<dbReference type="RefSeq" id="WP_012637277.1">
    <property type="nucleotide sequence ID" value="NC_011901.1"/>
</dbReference>
<accession>B8GMF7</accession>
<dbReference type="SUPFAM" id="SSF53335">
    <property type="entry name" value="S-adenosyl-L-methionine-dependent methyltransferases"/>
    <property type="match status" value="1"/>
</dbReference>
<dbReference type="eggNOG" id="COG4797">
    <property type="taxonomic scope" value="Bacteria"/>
</dbReference>
<dbReference type="Pfam" id="PF13649">
    <property type="entry name" value="Methyltransf_25"/>
    <property type="match status" value="1"/>
</dbReference>
<evidence type="ECO:0000259" key="1">
    <source>
        <dbReference type="Pfam" id="PF10119"/>
    </source>
</evidence>
<dbReference type="PANTHER" id="PTHR43667:SF2">
    <property type="entry name" value="FATTY ACID C-METHYL TRANSFERASE"/>
    <property type="match status" value="1"/>
</dbReference>
<dbReference type="EMBL" id="CP001339">
    <property type="protein sequence ID" value="ACL71789.1"/>
    <property type="molecule type" value="Genomic_DNA"/>
</dbReference>
<dbReference type="InterPro" id="IPR050723">
    <property type="entry name" value="CFA/CMAS"/>
</dbReference>
<dbReference type="Proteomes" id="UP000002383">
    <property type="component" value="Chromosome"/>
</dbReference>
<gene>
    <name evidence="4" type="ordered locus">Tgr7_0697</name>
</gene>
<dbReference type="STRING" id="396588.Tgr7_0697"/>
<dbReference type="HOGENOM" id="CLU_037603_1_1_6"/>
<dbReference type="AlphaFoldDB" id="B8GMF7"/>
<evidence type="ECO:0008006" key="6">
    <source>
        <dbReference type="Google" id="ProtNLM"/>
    </source>
</evidence>
<sequence>MTDPVAESYDQIPYESHPITETHPDRLAAIAGLFGIAAPDPSRARVLELGCAAGGNLIPMAWYLPEGQYLGVELSGAQAAHGQRMVQHLGLGNVEIRHADIMDLPLDGEPFDYIIVHGVFSWVPDFVQTRILEICARRLSPSGVATISYNTQPGWGLRGMVREMLLHHTRGIEGPAARLAAARELLDFLATPMDHPPPGHEWLQKEVAYLQKARDSYLYHEYLEDSNSPMLFSAFMARAKSAGLQYLADAQLHTMFPSTLGDAVAQRFETLDDLEREEQYLDFLRLRPFRQSLLCRTDVSIQREIDLDWLAGQRLYSALQADRDERGRTLWRSPGGTGFHVLHPQAHRMLGALSEAYPRALTMTEALGKARADGELLGELFNLFISGAVNTTGLGNPDLPRARPARPGISALGRMQAQMGEGHLASFRHESLGLDPVSTKLVSLLDGTRDLDTLTQALIQEAGEDAALAQAMGIDAQPADKPRQRLVRANVERLLTLLHRHGLLEQAAS</sequence>
<dbReference type="Pfam" id="PF10119">
    <property type="entry name" value="MethyTransf_Reg"/>
    <property type="match status" value="1"/>
</dbReference>
<reference evidence="4 5" key="1">
    <citation type="journal article" date="2011" name="Stand. Genomic Sci.">
        <title>Complete genome sequence of 'Thioalkalivibrio sulfidophilus' HL-EbGr7.</title>
        <authorList>
            <person name="Muyzer G."/>
            <person name="Sorokin D.Y."/>
            <person name="Mavromatis K."/>
            <person name="Lapidus A."/>
            <person name="Clum A."/>
            <person name="Ivanova N."/>
            <person name="Pati A."/>
            <person name="d'Haeseleer P."/>
            <person name="Woyke T."/>
            <person name="Kyrpides N.C."/>
        </authorList>
    </citation>
    <scope>NUCLEOTIDE SEQUENCE [LARGE SCALE GENOMIC DNA]</scope>
    <source>
        <strain evidence="4 5">HL-EbGR7</strain>
    </source>
</reference>
<dbReference type="Gene3D" id="3.40.50.150">
    <property type="entry name" value="Vaccinia Virus protein VP39"/>
    <property type="match status" value="1"/>
</dbReference>
<feature type="domain" description="Methyltransferase regulatory" evidence="1">
    <location>
        <begin position="215"/>
        <end position="296"/>
    </location>
</feature>
<feature type="domain" description="Methyltransferase" evidence="2">
    <location>
        <begin position="46"/>
        <end position="143"/>
    </location>
</feature>
<dbReference type="InterPro" id="IPR041698">
    <property type="entry name" value="Methyltransf_25"/>
</dbReference>
<dbReference type="InterPro" id="IPR018773">
    <property type="entry name" value="MeTrfase_reg_dom_prd"/>
</dbReference>
<proteinExistence type="predicted"/>
<dbReference type="OrthoDB" id="323463at2"/>
<evidence type="ECO:0000313" key="4">
    <source>
        <dbReference type="EMBL" id="ACL71789.1"/>
    </source>
</evidence>
<organism evidence="4 5">
    <name type="scientific">Thioalkalivibrio sulfidiphilus (strain HL-EbGR7)</name>
    <dbReference type="NCBI Taxonomy" id="396588"/>
    <lineage>
        <taxon>Bacteria</taxon>
        <taxon>Pseudomonadati</taxon>
        <taxon>Pseudomonadota</taxon>
        <taxon>Gammaproteobacteria</taxon>
        <taxon>Chromatiales</taxon>
        <taxon>Ectothiorhodospiraceae</taxon>
        <taxon>Thioalkalivibrio</taxon>
    </lineage>
</organism>
<feature type="domain" description="PKMT C-terminal winged helix" evidence="3">
    <location>
        <begin position="406"/>
        <end position="503"/>
    </location>
</feature>
<dbReference type="CDD" id="cd02440">
    <property type="entry name" value="AdoMet_MTases"/>
    <property type="match status" value="1"/>
</dbReference>
<dbReference type="KEGG" id="tgr:Tgr7_0697"/>
<evidence type="ECO:0000313" key="5">
    <source>
        <dbReference type="Proteomes" id="UP000002383"/>
    </source>
</evidence>
<evidence type="ECO:0000259" key="2">
    <source>
        <dbReference type="Pfam" id="PF13649"/>
    </source>
</evidence>
<dbReference type="Pfam" id="PF21782">
    <property type="entry name" value="WHD_PKMT"/>
    <property type="match status" value="1"/>
</dbReference>
<dbReference type="eggNOG" id="COG0500">
    <property type="taxonomic scope" value="Bacteria"/>
</dbReference>
<dbReference type="PANTHER" id="PTHR43667">
    <property type="entry name" value="CYCLOPROPANE-FATTY-ACYL-PHOSPHOLIPID SYNTHASE"/>
    <property type="match status" value="1"/>
</dbReference>
<evidence type="ECO:0000259" key="3">
    <source>
        <dbReference type="Pfam" id="PF21782"/>
    </source>
</evidence>
<keyword evidence="5" id="KW-1185">Reference proteome</keyword>